<evidence type="ECO:0000259" key="2">
    <source>
        <dbReference type="Pfam" id="PF03184"/>
    </source>
</evidence>
<dbReference type="InParanoid" id="A0A0H2SD19"/>
<evidence type="ECO:0000313" key="4">
    <source>
        <dbReference type="Proteomes" id="UP000053477"/>
    </source>
</evidence>
<reference evidence="3 4" key="1">
    <citation type="submission" date="2015-04" db="EMBL/GenBank/DDBJ databases">
        <title>Complete genome sequence of Schizopora paradoxa KUC8140, a cosmopolitan wood degrader in East Asia.</title>
        <authorList>
            <consortium name="DOE Joint Genome Institute"/>
            <person name="Min B."/>
            <person name="Park H."/>
            <person name="Jang Y."/>
            <person name="Kim J.-J."/>
            <person name="Kim K.H."/>
            <person name="Pangilinan J."/>
            <person name="Lipzen A."/>
            <person name="Riley R."/>
            <person name="Grigoriev I.V."/>
            <person name="Spatafora J.W."/>
            <person name="Choi I.-G."/>
        </authorList>
    </citation>
    <scope>NUCLEOTIDE SEQUENCE [LARGE SCALE GENOMIC DNA]</scope>
    <source>
        <strain evidence="3 4">KUC8140</strain>
    </source>
</reference>
<dbReference type="Gene3D" id="3.30.420.10">
    <property type="entry name" value="Ribonuclease H-like superfamily/Ribonuclease H"/>
    <property type="match status" value="1"/>
</dbReference>
<feature type="region of interest" description="Disordered" evidence="1">
    <location>
        <begin position="1"/>
        <end position="22"/>
    </location>
</feature>
<dbReference type="InterPro" id="IPR050863">
    <property type="entry name" value="CenT-Element_Derived"/>
</dbReference>
<dbReference type="OrthoDB" id="2917041at2759"/>
<dbReference type="Proteomes" id="UP000053477">
    <property type="component" value="Unassembled WGS sequence"/>
</dbReference>
<dbReference type="GO" id="GO:0003677">
    <property type="term" value="F:DNA binding"/>
    <property type="evidence" value="ECO:0007669"/>
    <property type="project" value="TreeGrafter"/>
</dbReference>
<gene>
    <name evidence="3" type="ORF">SCHPADRAFT_914655</name>
</gene>
<evidence type="ECO:0000256" key="1">
    <source>
        <dbReference type="SAM" id="MobiDB-lite"/>
    </source>
</evidence>
<dbReference type="PANTHER" id="PTHR19303">
    <property type="entry name" value="TRANSPOSON"/>
    <property type="match status" value="1"/>
</dbReference>
<dbReference type="AlphaFoldDB" id="A0A0H2SD19"/>
<dbReference type="InterPro" id="IPR036397">
    <property type="entry name" value="RNaseH_sf"/>
</dbReference>
<dbReference type="GO" id="GO:0005634">
    <property type="term" value="C:nucleus"/>
    <property type="evidence" value="ECO:0007669"/>
    <property type="project" value="TreeGrafter"/>
</dbReference>
<organism evidence="3 4">
    <name type="scientific">Schizopora paradoxa</name>
    <dbReference type="NCBI Taxonomy" id="27342"/>
    <lineage>
        <taxon>Eukaryota</taxon>
        <taxon>Fungi</taxon>
        <taxon>Dikarya</taxon>
        <taxon>Basidiomycota</taxon>
        <taxon>Agaricomycotina</taxon>
        <taxon>Agaricomycetes</taxon>
        <taxon>Hymenochaetales</taxon>
        <taxon>Schizoporaceae</taxon>
        <taxon>Schizopora</taxon>
    </lineage>
</organism>
<feature type="domain" description="DDE-1" evidence="2">
    <location>
        <begin position="35"/>
        <end position="200"/>
    </location>
</feature>
<name>A0A0H2SD19_9AGAM</name>
<evidence type="ECO:0000313" key="3">
    <source>
        <dbReference type="EMBL" id="KLO14856.1"/>
    </source>
</evidence>
<dbReference type="PANTHER" id="PTHR19303:SF74">
    <property type="entry name" value="POGO TRANSPOSABLE ELEMENT WITH KRAB DOMAIN"/>
    <property type="match status" value="1"/>
</dbReference>
<dbReference type="Pfam" id="PF03184">
    <property type="entry name" value="DDE_1"/>
    <property type="match status" value="1"/>
</dbReference>
<dbReference type="STRING" id="27342.A0A0H2SD19"/>
<dbReference type="InterPro" id="IPR004875">
    <property type="entry name" value="DDE_SF_endonuclease_dom"/>
</dbReference>
<dbReference type="EMBL" id="KQ085937">
    <property type="protein sequence ID" value="KLO14856.1"/>
    <property type="molecule type" value="Genomic_DNA"/>
</dbReference>
<accession>A0A0H2SD19</accession>
<proteinExistence type="predicted"/>
<protein>
    <submittedName>
        <fullName evidence="3">DDE-domain-containing protein</fullName>
    </submittedName>
</protein>
<sequence length="239" mass="26433">MDESGFPPLNQGTQRVVGRAGQKIQHKQGSANRENVTALVTICTDGTILWPLVVFKGTYLMQCWIENNEANASFSTSPNGWTNSELALNWLKTEFDPLTKDKAGGNVCVLILDGHISHLSLEFVQYCIENNIVVLVYPPHCTHALQGLDVVCFAKMKKEWHDAIDAFEDRTLQAVGKEDFLEVFGAAFLKAFDAETVKAAFRATGVHPYDPTIITEKQMKPSELTSTKTTFPLAQSSPV</sequence>
<keyword evidence="4" id="KW-1185">Reference proteome</keyword>